<dbReference type="InterPro" id="IPR029001">
    <property type="entry name" value="ITPase-like_fam"/>
</dbReference>
<dbReference type="PANTHER" id="PTHR43213:SF5">
    <property type="entry name" value="BIFUNCTIONAL DTTP_UTP PYROPHOSPHATASE_METHYLTRANSFERASE PROTEIN-RELATED"/>
    <property type="match status" value="1"/>
</dbReference>
<comment type="subcellular location">
    <subcellularLocation>
        <location evidence="4">Cytoplasm</location>
    </subcellularLocation>
</comment>
<feature type="active site" description="Proton acceptor" evidence="4">
    <location>
        <position position="83"/>
    </location>
</feature>
<evidence type="ECO:0000256" key="1">
    <source>
        <dbReference type="ARBA" id="ARBA00001968"/>
    </source>
</evidence>
<dbReference type="InterPro" id="IPR003697">
    <property type="entry name" value="Maf-like"/>
</dbReference>
<dbReference type="RefSeq" id="WP_191318484.1">
    <property type="nucleotide sequence ID" value="NZ_BNCG01000003.1"/>
</dbReference>
<dbReference type="SUPFAM" id="SSF52972">
    <property type="entry name" value="ITPase-like"/>
    <property type="match status" value="1"/>
</dbReference>
<comment type="catalytic activity">
    <reaction evidence="4">
        <text>a 2'-deoxyribonucleoside 5'-triphosphate + H2O = a 2'-deoxyribonucleoside 5'-phosphate + diphosphate + H(+)</text>
        <dbReference type="Rhea" id="RHEA:44644"/>
        <dbReference type="ChEBI" id="CHEBI:15377"/>
        <dbReference type="ChEBI" id="CHEBI:15378"/>
        <dbReference type="ChEBI" id="CHEBI:33019"/>
        <dbReference type="ChEBI" id="CHEBI:61560"/>
        <dbReference type="ChEBI" id="CHEBI:65317"/>
        <dbReference type="EC" id="3.6.1.9"/>
    </reaction>
</comment>
<organism evidence="5 6">
    <name type="scientific">Camelimonas fluminis</name>
    <dbReference type="NCBI Taxonomy" id="1576911"/>
    <lineage>
        <taxon>Bacteria</taxon>
        <taxon>Pseudomonadati</taxon>
        <taxon>Pseudomonadota</taxon>
        <taxon>Alphaproteobacteria</taxon>
        <taxon>Hyphomicrobiales</taxon>
        <taxon>Chelatococcaceae</taxon>
        <taxon>Camelimonas</taxon>
    </lineage>
</organism>
<dbReference type="Gene3D" id="3.90.950.10">
    <property type="match status" value="1"/>
</dbReference>
<name>A0ABV7ULX3_9HYPH</name>
<evidence type="ECO:0000313" key="5">
    <source>
        <dbReference type="EMBL" id="MFC3639137.1"/>
    </source>
</evidence>
<comment type="function">
    <text evidence="4">Nucleoside triphosphate pyrophosphatase. May have a dual role in cell division arrest and in preventing the incorporation of modified nucleotides into cellular nucleic acids.</text>
</comment>
<keyword evidence="2 4" id="KW-0378">Hydrolase</keyword>
<evidence type="ECO:0000256" key="3">
    <source>
        <dbReference type="ARBA" id="ARBA00023080"/>
    </source>
</evidence>
<dbReference type="EMBL" id="JBHRYC010000086">
    <property type="protein sequence ID" value="MFC3639137.1"/>
    <property type="molecule type" value="Genomic_DNA"/>
</dbReference>
<comment type="cofactor">
    <cofactor evidence="1 4">
        <name>a divalent metal cation</name>
        <dbReference type="ChEBI" id="CHEBI:60240"/>
    </cofactor>
</comment>
<evidence type="ECO:0000256" key="4">
    <source>
        <dbReference type="HAMAP-Rule" id="MF_00528"/>
    </source>
</evidence>
<dbReference type="Proteomes" id="UP001595704">
    <property type="component" value="Unassembled WGS sequence"/>
</dbReference>
<dbReference type="EC" id="3.6.1.9" evidence="4"/>
<dbReference type="PANTHER" id="PTHR43213">
    <property type="entry name" value="BIFUNCTIONAL DTTP/UTP PYROPHOSPHATASE/METHYLTRANSFERASE PROTEIN-RELATED"/>
    <property type="match status" value="1"/>
</dbReference>
<keyword evidence="3 4" id="KW-0546">Nucleotide metabolism</keyword>
<dbReference type="Pfam" id="PF02545">
    <property type="entry name" value="Maf"/>
    <property type="match status" value="1"/>
</dbReference>
<sequence>MTRGLWLADMPLVLASGSATRRGMLEAAGIPVETSPAMIDERNVDDAARRAGAAAATVAALLARAKAMEVSARYPGRLVLGADQTLACEGRQYDKPANVAEGREHLAAFSGRAHHLHSAAALVKDGGLVAETQSSAELTMRRLGPEFIDAYVTAVGRKVMTSVGGYQLEGLGSQLFDRIDGDHFTILGLPLLPLMGHLRAAGYLAE</sequence>
<gene>
    <name evidence="5" type="ORF">ACFONL_17485</name>
</gene>
<comment type="caution">
    <text evidence="4">Lacks conserved residue(s) required for the propagation of feature annotation.</text>
</comment>
<proteinExistence type="inferred from homology"/>
<keyword evidence="6" id="KW-1185">Reference proteome</keyword>
<dbReference type="HAMAP" id="MF_00528">
    <property type="entry name" value="Maf"/>
    <property type="match status" value="1"/>
</dbReference>
<reference evidence="6" key="1">
    <citation type="journal article" date="2019" name="Int. J. Syst. Evol. Microbiol.">
        <title>The Global Catalogue of Microorganisms (GCM) 10K type strain sequencing project: providing services to taxonomists for standard genome sequencing and annotation.</title>
        <authorList>
            <consortium name="The Broad Institute Genomics Platform"/>
            <consortium name="The Broad Institute Genome Sequencing Center for Infectious Disease"/>
            <person name="Wu L."/>
            <person name="Ma J."/>
        </authorList>
    </citation>
    <scope>NUCLEOTIDE SEQUENCE [LARGE SCALE GENOMIC DNA]</scope>
    <source>
        <strain evidence="6">KCTC 42282</strain>
    </source>
</reference>
<comment type="caution">
    <text evidence="5">The sequence shown here is derived from an EMBL/GenBank/DDBJ whole genome shotgun (WGS) entry which is preliminary data.</text>
</comment>
<dbReference type="PIRSF" id="PIRSF006305">
    <property type="entry name" value="Maf"/>
    <property type="match status" value="1"/>
</dbReference>
<accession>A0ABV7ULX3</accession>
<protein>
    <recommendedName>
        <fullName evidence="4">Nucleoside triphosphate pyrophosphatase</fullName>
        <ecNumber evidence="4">3.6.1.9</ecNumber>
    </recommendedName>
    <alternativeName>
        <fullName evidence="4">Nucleotide pyrophosphatase</fullName>
        <shortName evidence="4">Nucleotide PPase</shortName>
    </alternativeName>
</protein>
<evidence type="ECO:0000256" key="2">
    <source>
        <dbReference type="ARBA" id="ARBA00022801"/>
    </source>
</evidence>
<comment type="similarity">
    <text evidence="4">Belongs to the Maf family.</text>
</comment>
<comment type="catalytic activity">
    <reaction evidence="4">
        <text>a ribonucleoside 5'-triphosphate + H2O = a ribonucleoside 5'-phosphate + diphosphate + H(+)</text>
        <dbReference type="Rhea" id="RHEA:23996"/>
        <dbReference type="ChEBI" id="CHEBI:15377"/>
        <dbReference type="ChEBI" id="CHEBI:15378"/>
        <dbReference type="ChEBI" id="CHEBI:33019"/>
        <dbReference type="ChEBI" id="CHEBI:58043"/>
        <dbReference type="ChEBI" id="CHEBI:61557"/>
        <dbReference type="EC" id="3.6.1.9"/>
    </reaction>
</comment>
<evidence type="ECO:0000313" key="6">
    <source>
        <dbReference type="Proteomes" id="UP001595704"/>
    </source>
</evidence>
<keyword evidence="4" id="KW-0963">Cytoplasm</keyword>